<comment type="caution">
    <text evidence="1">The sequence shown here is derived from an EMBL/GenBank/DDBJ whole genome shotgun (WGS) entry which is preliminary data.</text>
</comment>
<name>A8P9T3_COPC7</name>
<reference evidence="1 2" key="1">
    <citation type="journal article" date="2010" name="Proc. Natl. Acad. Sci. U.S.A.">
        <title>Insights into evolution of multicellular fungi from the assembled chromosomes of the mushroom Coprinopsis cinerea (Coprinus cinereus).</title>
        <authorList>
            <person name="Stajich J.E."/>
            <person name="Wilke S.K."/>
            <person name="Ahren D."/>
            <person name="Au C.H."/>
            <person name="Birren B.W."/>
            <person name="Borodovsky M."/>
            <person name="Burns C."/>
            <person name="Canback B."/>
            <person name="Casselton L.A."/>
            <person name="Cheng C.K."/>
            <person name="Deng J."/>
            <person name="Dietrich F.S."/>
            <person name="Fargo D.C."/>
            <person name="Farman M.L."/>
            <person name="Gathman A.C."/>
            <person name="Goldberg J."/>
            <person name="Guigo R."/>
            <person name="Hoegger P.J."/>
            <person name="Hooker J.B."/>
            <person name="Huggins A."/>
            <person name="James T.Y."/>
            <person name="Kamada T."/>
            <person name="Kilaru S."/>
            <person name="Kodira C."/>
            <person name="Kues U."/>
            <person name="Kupfer D."/>
            <person name="Kwan H.S."/>
            <person name="Lomsadze A."/>
            <person name="Li W."/>
            <person name="Lilly W.W."/>
            <person name="Ma L.J."/>
            <person name="Mackey A.J."/>
            <person name="Manning G."/>
            <person name="Martin F."/>
            <person name="Muraguchi H."/>
            <person name="Natvig D.O."/>
            <person name="Palmerini H."/>
            <person name="Ramesh M.A."/>
            <person name="Rehmeyer C.J."/>
            <person name="Roe B.A."/>
            <person name="Shenoy N."/>
            <person name="Stanke M."/>
            <person name="Ter-Hovhannisyan V."/>
            <person name="Tunlid A."/>
            <person name="Velagapudi R."/>
            <person name="Vision T.J."/>
            <person name="Zeng Q."/>
            <person name="Zolan M.E."/>
            <person name="Pukkila P.J."/>
        </authorList>
    </citation>
    <scope>NUCLEOTIDE SEQUENCE [LARGE SCALE GENOMIC DNA]</scope>
    <source>
        <strain evidence="2">Okayama-7 / 130 / ATCC MYA-4618 / FGSC 9003</strain>
    </source>
</reference>
<proteinExistence type="predicted"/>
<evidence type="ECO:0000313" key="1">
    <source>
        <dbReference type="EMBL" id="EAU81981.1"/>
    </source>
</evidence>
<protein>
    <submittedName>
        <fullName evidence="1">Uncharacterized protein</fullName>
    </submittedName>
</protein>
<organism evidence="1 2">
    <name type="scientific">Coprinopsis cinerea (strain Okayama-7 / 130 / ATCC MYA-4618 / FGSC 9003)</name>
    <name type="common">Inky cap fungus</name>
    <name type="synonym">Hormographiella aspergillata</name>
    <dbReference type="NCBI Taxonomy" id="240176"/>
    <lineage>
        <taxon>Eukaryota</taxon>
        <taxon>Fungi</taxon>
        <taxon>Dikarya</taxon>
        <taxon>Basidiomycota</taxon>
        <taxon>Agaricomycotina</taxon>
        <taxon>Agaricomycetes</taxon>
        <taxon>Agaricomycetidae</taxon>
        <taxon>Agaricales</taxon>
        <taxon>Agaricineae</taxon>
        <taxon>Psathyrellaceae</taxon>
        <taxon>Coprinopsis</taxon>
    </lineage>
</organism>
<keyword evidence="2" id="KW-1185">Reference proteome</keyword>
<dbReference type="VEuPathDB" id="FungiDB:CC1G_09167"/>
<dbReference type="KEGG" id="cci:CC1G_09167"/>
<dbReference type="AlphaFoldDB" id="A8P9T3"/>
<dbReference type="EMBL" id="AACS02000002">
    <property type="protein sequence ID" value="EAU81981.1"/>
    <property type="molecule type" value="Genomic_DNA"/>
</dbReference>
<dbReference type="InParanoid" id="A8P9T3"/>
<gene>
    <name evidence="1" type="ORF">CC1G_09167</name>
</gene>
<dbReference type="GeneID" id="6016453"/>
<accession>A8P9T3</accession>
<sequence length="209" mass="23974">MPRIKYNIYLIIENFDGVFGRPTVDPPQGDSIRRDEHGKALYDFGFLVIPEPFLEVSRYYPAYRFDAAYDKGRLWPIETHEIYNNGRPISMSCHALVYLGETADPKWAYKLLDDLTTVDEVRDLHEYARCAGEPWAIRILNEFLHRGLIRDSDPAEVINGSIILNTGILFLRSNPPSSGTITCDVDGRPRCNPDWLDTNAHHQKVPKIK</sequence>
<dbReference type="RefSeq" id="XP_001839833.1">
    <property type="nucleotide sequence ID" value="XM_001839781.1"/>
</dbReference>
<dbReference type="Proteomes" id="UP000001861">
    <property type="component" value="Unassembled WGS sequence"/>
</dbReference>
<evidence type="ECO:0000313" key="2">
    <source>
        <dbReference type="Proteomes" id="UP000001861"/>
    </source>
</evidence>